<accession>A0AAW8R180</accession>
<dbReference type="PANTHER" id="PTHR43283:SF11">
    <property type="entry name" value="BETA-LACTAMASE-RELATED DOMAIN-CONTAINING PROTEIN"/>
    <property type="match status" value="1"/>
</dbReference>
<dbReference type="InterPro" id="IPR050789">
    <property type="entry name" value="Diverse_Enzym_Activities"/>
</dbReference>
<dbReference type="Pfam" id="PF00144">
    <property type="entry name" value="Beta-lactamase"/>
    <property type="match status" value="1"/>
</dbReference>
<organism evidence="3 4">
    <name type="scientific">Brumicola blandensis</name>
    <dbReference type="NCBI Taxonomy" id="3075611"/>
    <lineage>
        <taxon>Bacteria</taxon>
        <taxon>Pseudomonadati</taxon>
        <taxon>Pseudomonadota</taxon>
        <taxon>Gammaproteobacteria</taxon>
        <taxon>Alteromonadales</taxon>
        <taxon>Alteromonadaceae</taxon>
        <taxon>Brumicola</taxon>
    </lineage>
</organism>
<dbReference type="SUPFAM" id="SSF56601">
    <property type="entry name" value="beta-lactamase/transpeptidase-like"/>
    <property type="match status" value="1"/>
</dbReference>
<evidence type="ECO:0000313" key="3">
    <source>
        <dbReference type="EMBL" id="MDT0583017.1"/>
    </source>
</evidence>
<dbReference type="EMBL" id="JAVRIE010000004">
    <property type="protein sequence ID" value="MDT0583017.1"/>
    <property type="molecule type" value="Genomic_DNA"/>
</dbReference>
<protein>
    <submittedName>
        <fullName evidence="3">Serine hydrolase domain-containing protein</fullName>
        <ecNumber evidence="3">3.1.1.103</ecNumber>
    </submittedName>
</protein>
<sequence>MHLSKTLLLSALLASTSLYTKSSDEAAYFPERGQWEQKNASDFGISSTKLEKAVQFALDNEYSGSRDLRIAILKGFEREPFHEILGPTKKRGGPSGLIIKDGYIIAQWGQPERVDMTFSVTKSYLSTIAGLAVDKGLIKKTSDLVGDYVWSGEFAGRHNSQIKWQDLLDQSSDWSGELFGIKDWADRPPRDGDIDDWKNRKLNTPGSVMEYNDVRVNLLAYSLLQVWRQTLPQVLKAHVMDPIDASTTWRWFGYDHAWVTVDGMQMKSVTGGGHSGAGVFINTYDQARFGLLFERDGRWNDQTVISKKWIEEALTSSSANESYGYMWWLNKGPRKWQEVDDESLFYAAGFGGNFIVVDQKNDLVVVTRWLEPSKIGAFISLIKESL</sequence>
<dbReference type="PANTHER" id="PTHR43283">
    <property type="entry name" value="BETA-LACTAMASE-RELATED"/>
    <property type="match status" value="1"/>
</dbReference>
<evidence type="ECO:0000313" key="4">
    <source>
        <dbReference type="Proteomes" id="UP001249020"/>
    </source>
</evidence>
<dbReference type="InterPro" id="IPR001466">
    <property type="entry name" value="Beta-lactam-related"/>
</dbReference>
<dbReference type="AlphaFoldDB" id="A0AAW8R180"/>
<dbReference type="InterPro" id="IPR012338">
    <property type="entry name" value="Beta-lactam/transpept-like"/>
</dbReference>
<reference evidence="3 4" key="1">
    <citation type="submission" date="2023-09" db="EMBL/GenBank/DDBJ databases">
        <authorList>
            <person name="Rey-Velasco X."/>
        </authorList>
    </citation>
    <scope>NUCLEOTIDE SEQUENCE [LARGE SCALE GENOMIC DNA]</scope>
    <source>
        <strain evidence="3 4">W409</strain>
    </source>
</reference>
<dbReference type="Gene3D" id="3.40.710.10">
    <property type="entry name" value="DD-peptidase/beta-lactamase superfamily"/>
    <property type="match status" value="1"/>
</dbReference>
<evidence type="ECO:0000256" key="1">
    <source>
        <dbReference type="ARBA" id="ARBA00022801"/>
    </source>
</evidence>
<proteinExistence type="predicted"/>
<keyword evidence="4" id="KW-1185">Reference proteome</keyword>
<comment type="caution">
    <text evidence="3">The sequence shown here is derived from an EMBL/GenBank/DDBJ whole genome shotgun (WGS) entry which is preliminary data.</text>
</comment>
<gene>
    <name evidence="3" type="ORF">RM544_10750</name>
</gene>
<evidence type="ECO:0000259" key="2">
    <source>
        <dbReference type="Pfam" id="PF00144"/>
    </source>
</evidence>
<name>A0AAW8R180_9ALTE</name>
<feature type="domain" description="Beta-lactamase-related" evidence="2">
    <location>
        <begin position="117"/>
        <end position="366"/>
    </location>
</feature>
<dbReference type="GO" id="GO:0016787">
    <property type="term" value="F:hydrolase activity"/>
    <property type="evidence" value="ECO:0007669"/>
    <property type="project" value="UniProtKB-KW"/>
</dbReference>
<dbReference type="RefSeq" id="WP_311361795.1">
    <property type="nucleotide sequence ID" value="NZ_JAVRIE010000004.1"/>
</dbReference>
<keyword evidence="1 3" id="KW-0378">Hydrolase</keyword>
<dbReference type="EC" id="3.1.1.103" evidence="3"/>
<dbReference type="Proteomes" id="UP001249020">
    <property type="component" value="Unassembled WGS sequence"/>
</dbReference>